<dbReference type="GO" id="GO:0016614">
    <property type="term" value="F:oxidoreductase activity, acting on CH-OH group of donors"/>
    <property type="evidence" value="ECO:0007669"/>
    <property type="project" value="UniProtKB-ARBA"/>
</dbReference>
<evidence type="ECO:0000313" key="3">
    <source>
        <dbReference type="EMBL" id="KKK63842.1"/>
    </source>
</evidence>
<dbReference type="Pfam" id="PF13561">
    <property type="entry name" value="adh_short_C2"/>
    <property type="match status" value="1"/>
</dbReference>
<dbReference type="CDD" id="cd05233">
    <property type="entry name" value="SDR_c"/>
    <property type="match status" value="1"/>
</dbReference>
<protein>
    <submittedName>
        <fullName evidence="3">Uncharacterized protein</fullName>
    </submittedName>
</protein>
<feature type="non-terminal residue" evidence="3">
    <location>
        <position position="1"/>
    </location>
</feature>
<dbReference type="PANTHER" id="PTHR48107:SF7">
    <property type="entry name" value="RE15974P"/>
    <property type="match status" value="1"/>
</dbReference>
<dbReference type="EMBL" id="LAZR01061308">
    <property type="protein sequence ID" value="KKK63842.1"/>
    <property type="molecule type" value="Genomic_DNA"/>
</dbReference>
<evidence type="ECO:0000256" key="1">
    <source>
        <dbReference type="ARBA" id="ARBA00006484"/>
    </source>
</evidence>
<comment type="similarity">
    <text evidence="1">Belongs to the short-chain dehydrogenases/reductases (SDR) family.</text>
</comment>
<dbReference type="PROSITE" id="PS00061">
    <property type="entry name" value="ADH_SHORT"/>
    <property type="match status" value="1"/>
</dbReference>
<dbReference type="InterPro" id="IPR020904">
    <property type="entry name" value="Sc_DH/Rdtase_CS"/>
</dbReference>
<name>A0A0F8X3Z4_9ZZZZ</name>
<dbReference type="PANTHER" id="PTHR48107">
    <property type="entry name" value="NADPH-DEPENDENT ALDEHYDE REDUCTASE-LIKE PROTEIN, CHLOROPLASTIC-RELATED"/>
    <property type="match status" value="1"/>
</dbReference>
<dbReference type="InterPro" id="IPR036291">
    <property type="entry name" value="NAD(P)-bd_dom_sf"/>
</dbReference>
<comment type="caution">
    <text evidence="3">The sequence shown here is derived from an EMBL/GenBank/DDBJ whole genome shotgun (WGS) entry which is preliminary data.</text>
</comment>
<sequence>RRIIKQGSGGRIIALSSIHAVLSEPNCSHYTAAKGGIEAFCRTLATELAPHKITVNFIRPGATYTELTIPMYTEAVKKALFERVPLKEIVDDRMRIKPDSDPDTVEREDWGKLGTRLRKIIRTFRDLDVNMIVTALAREYEDDEAPSRTTLALAGQMRAELPAFLDVVCYMQVESRRVKGKRKQRRVLRPQPTARYVAKDRSWVLGDVVVNPTMDKIVTKIYRERGLLDGMEESDG</sequence>
<keyword evidence="2" id="KW-0560">Oxidoreductase</keyword>
<evidence type="ECO:0000256" key="2">
    <source>
        <dbReference type="ARBA" id="ARBA00023002"/>
    </source>
</evidence>
<dbReference type="Pfam" id="PF13479">
    <property type="entry name" value="AAA_24"/>
    <property type="match status" value="1"/>
</dbReference>
<dbReference type="AlphaFoldDB" id="A0A0F8X3Z4"/>
<dbReference type="Gene3D" id="3.40.50.720">
    <property type="entry name" value="NAD(P)-binding Rossmann-like Domain"/>
    <property type="match status" value="1"/>
</dbReference>
<reference evidence="3" key="1">
    <citation type="journal article" date="2015" name="Nature">
        <title>Complex archaea that bridge the gap between prokaryotes and eukaryotes.</title>
        <authorList>
            <person name="Spang A."/>
            <person name="Saw J.H."/>
            <person name="Jorgensen S.L."/>
            <person name="Zaremba-Niedzwiedzka K."/>
            <person name="Martijn J."/>
            <person name="Lind A.E."/>
            <person name="van Eijk R."/>
            <person name="Schleper C."/>
            <person name="Guy L."/>
            <person name="Ettema T.J."/>
        </authorList>
    </citation>
    <scope>NUCLEOTIDE SEQUENCE</scope>
</reference>
<dbReference type="PRINTS" id="PR00081">
    <property type="entry name" value="GDHRDH"/>
</dbReference>
<dbReference type="SUPFAM" id="SSF51735">
    <property type="entry name" value="NAD(P)-binding Rossmann-fold domains"/>
    <property type="match status" value="1"/>
</dbReference>
<accession>A0A0F8X3Z4</accession>
<proteinExistence type="inferred from homology"/>
<dbReference type="InterPro" id="IPR002347">
    <property type="entry name" value="SDR_fam"/>
</dbReference>
<organism evidence="3">
    <name type="scientific">marine sediment metagenome</name>
    <dbReference type="NCBI Taxonomy" id="412755"/>
    <lineage>
        <taxon>unclassified sequences</taxon>
        <taxon>metagenomes</taxon>
        <taxon>ecological metagenomes</taxon>
    </lineage>
</organism>
<gene>
    <name evidence="3" type="ORF">LCGC14_2990220</name>
</gene>